<gene>
    <name evidence="1" type="ORF">DHETER_LOCUS7321</name>
</gene>
<feature type="non-terminal residue" evidence="1">
    <location>
        <position position="166"/>
    </location>
</feature>
<accession>A0ACA9MSU6</accession>
<organism evidence="1 2">
    <name type="scientific">Dentiscutata heterogama</name>
    <dbReference type="NCBI Taxonomy" id="1316150"/>
    <lineage>
        <taxon>Eukaryota</taxon>
        <taxon>Fungi</taxon>
        <taxon>Fungi incertae sedis</taxon>
        <taxon>Mucoromycota</taxon>
        <taxon>Glomeromycotina</taxon>
        <taxon>Glomeromycetes</taxon>
        <taxon>Diversisporales</taxon>
        <taxon>Gigasporaceae</taxon>
        <taxon>Dentiscutata</taxon>
    </lineage>
</organism>
<proteinExistence type="predicted"/>
<keyword evidence="2" id="KW-1185">Reference proteome</keyword>
<comment type="caution">
    <text evidence="1">The sequence shown here is derived from an EMBL/GenBank/DDBJ whole genome shotgun (WGS) entry which is preliminary data.</text>
</comment>
<evidence type="ECO:0000313" key="2">
    <source>
        <dbReference type="Proteomes" id="UP000789702"/>
    </source>
</evidence>
<dbReference type="Proteomes" id="UP000789702">
    <property type="component" value="Unassembled WGS sequence"/>
</dbReference>
<evidence type="ECO:0000313" key="1">
    <source>
        <dbReference type="EMBL" id="CAG8602883.1"/>
    </source>
</evidence>
<name>A0ACA9MSU6_9GLOM</name>
<sequence length="166" mass="19119">MSFLHQEQHQQGQKQPKKRGPYTTKACTNCRKKHAKCTGKAFCERCTRLNLECTFDNSGQKRGPKKNGKLSEEVNDLNDLRNDFDRNPMLVSAVSNAMQSHVSTLSSPLGYPQPNNFDEFIHYDAYDEQTIQDFQEVGRFLYQTRTDTEYIMPNNDLLNNSSTNNN</sequence>
<protein>
    <submittedName>
        <fullName evidence="1">11759_t:CDS:1</fullName>
    </submittedName>
</protein>
<reference evidence="1" key="1">
    <citation type="submission" date="2021-06" db="EMBL/GenBank/DDBJ databases">
        <authorList>
            <person name="Kallberg Y."/>
            <person name="Tangrot J."/>
            <person name="Rosling A."/>
        </authorList>
    </citation>
    <scope>NUCLEOTIDE SEQUENCE</scope>
    <source>
        <strain evidence="1">IL203A</strain>
    </source>
</reference>
<dbReference type="EMBL" id="CAJVPU010010167">
    <property type="protein sequence ID" value="CAG8602883.1"/>
    <property type="molecule type" value="Genomic_DNA"/>
</dbReference>